<dbReference type="EMBL" id="JAPDGR010004207">
    <property type="protein sequence ID" value="KAJ2968816.1"/>
    <property type="molecule type" value="Genomic_DNA"/>
</dbReference>
<reference evidence="1" key="1">
    <citation type="submission" date="2022-10" db="EMBL/GenBank/DDBJ databases">
        <title>Genome Sequence of Xylaria curta.</title>
        <authorList>
            <person name="Buettner E."/>
        </authorList>
    </citation>
    <scope>NUCLEOTIDE SEQUENCE</scope>
    <source>
        <strain evidence="1">Babe10</strain>
    </source>
</reference>
<organism evidence="1 2">
    <name type="scientific">Xylaria curta</name>
    <dbReference type="NCBI Taxonomy" id="42375"/>
    <lineage>
        <taxon>Eukaryota</taxon>
        <taxon>Fungi</taxon>
        <taxon>Dikarya</taxon>
        <taxon>Ascomycota</taxon>
        <taxon>Pezizomycotina</taxon>
        <taxon>Sordariomycetes</taxon>
        <taxon>Xylariomycetidae</taxon>
        <taxon>Xylariales</taxon>
        <taxon>Xylariaceae</taxon>
        <taxon>Xylaria</taxon>
    </lineage>
</organism>
<protein>
    <submittedName>
        <fullName evidence="1">Uncharacterized protein</fullName>
    </submittedName>
</protein>
<keyword evidence="2" id="KW-1185">Reference proteome</keyword>
<sequence>MSSTTEDRSRSTTPFSSPAGTEDTVNTTNTVNTEGSDGIDDAIPENPFDSESSRILFDAVDQLQHCGASRLVDIPQLVIVGGQSTGKSSLLQSLTDIPFPVGTGCCTRFATRIVSKRTAPGTASRFKITIVPPEVSIEGFEYPARDNYREYVQVGETLGAEEFEAIMEEVSNDYMGIRSGKGPGKKNFATQVLRVELSGPGRPFFSIVDIPGLFVNPDTVNEGEMHGIQSMIVEYMKQPENFVICVADAVTDLANQGIVHLATKHVTKQRCVGVLTKCDMLRDDEDASSKIVGIATGQEEHTTQPICDTWFVVRNRSSREDRSFDLARAEMQLFERAPWNEIRPNRRGTRMLRTHLSSLLSSRIRGNFPNIRSRIQHLLSEAQRARTALGNPRQTHADRQGYLRDVVERYEALATDALEKPGRLPEALRARNKVKAANDEFTRKITEDDGREERTP</sequence>
<evidence type="ECO:0000313" key="1">
    <source>
        <dbReference type="EMBL" id="KAJ2968816.1"/>
    </source>
</evidence>
<dbReference type="Proteomes" id="UP001143856">
    <property type="component" value="Unassembled WGS sequence"/>
</dbReference>
<comment type="caution">
    <text evidence="1">The sequence shown here is derived from an EMBL/GenBank/DDBJ whole genome shotgun (WGS) entry which is preliminary data.</text>
</comment>
<evidence type="ECO:0000313" key="2">
    <source>
        <dbReference type="Proteomes" id="UP001143856"/>
    </source>
</evidence>
<proteinExistence type="predicted"/>
<name>A0ACC1MRC3_9PEZI</name>
<gene>
    <name evidence="1" type="ORF">NUW58_g10136</name>
</gene>
<accession>A0ACC1MRC3</accession>